<accession>A0A3R9NEV5</accession>
<sequence>MKNLLKIPAFIALLLVSATSFLSSCVATVPAATTVVVRPRPAYRPYYRPYYRPAPVVVAPRPIIVAPAPRPYYNYRPHRYYRVR</sequence>
<organism evidence="2 3">
    <name type="scientific">Hymenobacter metallilatus</name>
    <dbReference type="NCBI Taxonomy" id="2493666"/>
    <lineage>
        <taxon>Bacteria</taxon>
        <taxon>Pseudomonadati</taxon>
        <taxon>Bacteroidota</taxon>
        <taxon>Cytophagia</taxon>
        <taxon>Cytophagales</taxon>
        <taxon>Hymenobacteraceae</taxon>
        <taxon>Hymenobacter</taxon>
    </lineage>
</organism>
<dbReference type="PROSITE" id="PS51257">
    <property type="entry name" value="PROKAR_LIPOPROTEIN"/>
    <property type="match status" value="1"/>
</dbReference>
<name>A0A3R9NEV5_9BACT</name>
<reference evidence="2 3" key="1">
    <citation type="submission" date="2018-12" db="EMBL/GenBank/DDBJ databases">
        <authorList>
            <person name="Feng G."/>
            <person name="Zhu H."/>
        </authorList>
    </citation>
    <scope>NUCLEOTIDE SEQUENCE [LARGE SCALE GENOMIC DNA]</scope>
    <source>
        <strain evidence="2 3">9PBR-2</strain>
    </source>
</reference>
<dbReference type="EMBL" id="RWIS01000007">
    <property type="protein sequence ID" value="RSK32521.1"/>
    <property type="molecule type" value="Genomic_DNA"/>
</dbReference>
<dbReference type="Proteomes" id="UP000280066">
    <property type="component" value="Unassembled WGS sequence"/>
</dbReference>
<keyword evidence="3" id="KW-1185">Reference proteome</keyword>
<protein>
    <submittedName>
        <fullName evidence="2">Uncharacterized protein</fullName>
    </submittedName>
</protein>
<feature type="chain" id="PRO_5018743934" evidence="1">
    <location>
        <begin position="32"/>
        <end position="84"/>
    </location>
</feature>
<keyword evidence="1" id="KW-0732">Signal</keyword>
<evidence type="ECO:0000313" key="3">
    <source>
        <dbReference type="Proteomes" id="UP000280066"/>
    </source>
</evidence>
<proteinExistence type="predicted"/>
<evidence type="ECO:0000256" key="1">
    <source>
        <dbReference type="SAM" id="SignalP"/>
    </source>
</evidence>
<comment type="caution">
    <text evidence="2">The sequence shown here is derived from an EMBL/GenBank/DDBJ whole genome shotgun (WGS) entry which is preliminary data.</text>
</comment>
<gene>
    <name evidence="2" type="ORF">EI290_12390</name>
</gene>
<evidence type="ECO:0000313" key="2">
    <source>
        <dbReference type="EMBL" id="RSK32521.1"/>
    </source>
</evidence>
<feature type="signal peptide" evidence="1">
    <location>
        <begin position="1"/>
        <end position="31"/>
    </location>
</feature>
<dbReference type="AlphaFoldDB" id="A0A3R9NEV5"/>
<dbReference type="RefSeq" id="WP_125430603.1">
    <property type="nucleotide sequence ID" value="NZ_RWIS01000007.1"/>
</dbReference>